<dbReference type="InterPro" id="IPR010862">
    <property type="entry name" value="DUF1493"/>
</dbReference>
<dbReference type="Proteomes" id="UP000520814">
    <property type="component" value="Unassembled WGS sequence"/>
</dbReference>
<evidence type="ECO:0000313" key="1">
    <source>
        <dbReference type="EMBL" id="MBB6050671.1"/>
    </source>
</evidence>
<proteinExistence type="predicted"/>
<comment type="caution">
    <text evidence="1">The sequence shown here is derived from an EMBL/GenBank/DDBJ whole genome shotgun (WGS) entry which is preliminary data.</text>
</comment>
<evidence type="ECO:0008006" key="3">
    <source>
        <dbReference type="Google" id="ProtNLM"/>
    </source>
</evidence>
<organism evidence="1 2">
    <name type="scientific">Armatimonas rosea</name>
    <dbReference type="NCBI Taxonomy" id="685828"/>
    <lineage>
        <taxon>Bacteria</taxon>
        <taxon>Bacillati</taxon>
        <taxon>Armatimonadota</taxon>
        <taxon>Armatimonadia</taxon>
        <taxon>Armatimonadales</taxon>
        <taxon>Armatimonadaceae</taxon>
        <taxon>Armatimonas</taxon>
    </lineage>
</organism>
<dbReference type="RefSeq" id="WP_184196073.1">
    <property type="nucleotide sequence ID" value="NZ_JACHGW010000002.1"/>
</dbReference>
<accession>A0A7W9W6Z1</accession>
<dbReference type="EMBL" id="JACHGW010000002">
    <property type="protein sequence ID" value="MBB6050671.1"/>
    <property type="molecule type" value="Genomic_DNA"/>
</dbReference>
<name>A0A7W9W6Z1_ARMRO</name>
<dbReference type="AlphaFoldDB" id="A0A7W9W6Z1"/>
<gene>
    <name evidence="1" type="ORF">HNQ39_002462</name>
</gene>
<reference evidence="1 2" key="1">
    <citation type="submission" date="2020-08" db="EMBL/GenBank/DDBJ databases">
        <title>Genomic Encyclopedia of Type Strains, Phase IV (KMG-IV): sequencing the most valuable type-strain genomes for metagenomic binning, comparative biology and taxonomic classification.</title>
        <authorList>
            <person name="Goeker M."/>
        </authorList>
    </citation>
    <scope>NUCLEOTIDE SEQUENCE [LARGE SCALE GENOMIC DNA]</scope>
    <source>
        <strain evidence="1 2">DSM 23562</strain>
    </source>
</reference>
<sequence>MSGILPRTMGDENEKEREVIAFLQAHRTTTAISLTPQTRLVQDLGMTREEVERLIHAFAEHFQVDMSAFRSAHYLGPQVPFNPFTWLWLALRHGEGFRPLTLAALAHAAETKRWG</sequence>
<dbReference type="Pfam" id="PF07377">
    <property type="entry name" value="DUF1493"/>
    <property type="match status" value="1"/>
</dbReference>
<protein>
    <recommendedName>
        <fullName evidence="3">DUF1493 family protein</fullName>
    </recommendedName>
</protein>
<keyword evidence="2" id="KW-1185">Reference proteome</keyword>
<evidence type="ECO:0000313" key="2">
    <source>
        <dbReference type="Proteomes" id="UP000520814"/>
    </source>
</evidence>